<evidence type="ECO:0000313" key="1">
    <source>
        <dbReference type="EMBL" id="KAJ1912073.1"/>
    </source>
</evidence>
<dbReference type="EMBL" id="JANBPU010000381">
    <property type="protein sequence ID" value="KAJ1912073.1"/>
    <property type="molecule type" value="Genomic_DNA"/>
</dbReference>
<accession>A0A9W7ZN66</accession>
<keyword evidence="2" id="KW-1185">Reference proteome</keyword>
<organism evidence="1 2">
    <name type="scientific">Mycoemilia scoparia</name>
    <dbReference type="NCBI Taxonomy" id="417184"/>
    <lineage>
        <taxon>Eukaryota</taxon>
        <taxon>Fungi</taxon>
        <taxon>Fungi incertae sedis</taxon>
        <taxon>Zoopagomycota</taxon>
        <taxon>Kickxellomycotina</taxon>
        <taxon>Kickxellomycetes</taxon>
        <taxon>Kickxellales</taxon>
        <taxon>Kickxellaceae</taxon>
        <taxon>Mycoemilia</taxon>
    </lineage>
</organism>
<dbReference type="AlphaFoldDB" id="A0A9W7ZN66"/>
<proteinExistence type="predicted"/>
<feature type="non-terminal residue" evidence="1">
    <location>
        <position position="1"/>
    </location>
</feature>
<evidence type="ECO:0000313" key="2">
    <source>
        <dbReference type="Proteomes" id="UP001150538"/>
    </source>
</evidence>
<dbReference type="Proteomes" id="UP001150538">
    <property type="component" value="Unassembled WGS sequence"/>
</dbReference>
<gene>
    <name evidence="1" type="ORF">H4219_005735</name>
</gene>
<reference evidence="1" key="1">
    <citation type="submission" date="2022-07" db="EMBL/GenBank/DDBJ databases">
        <title>Phylogenomic reconstructions and comparative analyses of Kickxellomycotina fungi.</title>
        <authorList>
            <person name="Reynolds N.K."/>
            <person name="Stajich J.E."/>
            <person name="Barry K."/>
            <person name="Grigoriev I.V."/>
            <person name="Crous P."/>
            <person name="Smith M.E."/>
        </authorList>
    </citation>
    <scope>NUCLEOTIDE SEQUENCE</scope>
    <source>
        <strain evidence="1">NBRC 100468</strain>
    </source>
</reference>
<comment type="caution">
    <text evidence="1">The sequence shown here is derived from an EMBL/GenBank/DDBJ whole genome shotgun (WGS) entry which is preliminary data.</text>
</comment>
<sequence length="107" mass="12250">DNSDGSSSGKVLSQQDKKVINKQFRGIIVWFTQIYYCIYNAIPHIYASYMSFVIMGDYIINNEKAKLVQKFDQADTALVIIKAFGSKDRISEIVEDIRLKKVELGHK</sequence>
<name>A0A9W7ZN66_9FUNG</name>
<protein>
    <submittedName>
        <fullName evidence="1">Uncharacterized protein</fullName>
    </submittedName>
</protein>